<dbReference type="AlphaFoldDB" id="A0A072V9P4"/>
<sequence length="135" mass="15127">MHYLYCFSHKTASKHGSPKQVLFTTVDTIHHALFIVVDSVHHGTVHGSKLLNVILFIVTGTDTDLGKTIGNAREWNGLYCFDNQNLLISSNISNNKYFFSESIQTNKEQVFLYHCLLGHPCEGRKGLAHEAAPQV</sequence>
<organism evidence="1 3">
    <name type="scientific">Medicago truncatula</name>
    <name type="common">Barrel medic</name>
    <name type="synonym">Medicago tribuloides</name>
    <dbReference type="NCBI Taxonomy" id="3880"/>
    <lineage>
        <taxon>Eukaryota</taxon>
        <taxon>Viridiplantae</taxon>
        <taxon>Streptophyta</taxon>
        <taxon>Embryophyta</taxon>
        <taxon>Tracheophyta</taxon>
        <taxon>Spermatophyta</taxon>
        <taxon>Magnoliopsida</taxon>
        <taxon>eudicotyledons</taxon>
        <taxon>Gunneridae</taxon>
        <taxon>Pentapetalae</taxon>
        <taxon>rosids</taxon>
        <taxon>fabids</taxon>
        <taxon>Fabales</taxon>
        <taxon>Fabaceae</taxon>
        <taxon>Papilionoideae</taxon>
        <taxon>50 kb inversion clade</taxon>
        <taxon>NPAAA clade</taxon>
        <taxon>Hologalegina</taxon>
        <taxon>IRL clade</taxon>
        <taxon>Trifolieae</taxon>
        <taxon>Medicago</taxon>
    </lineage>
</organism>
<proteinExistence type="predicted"/>
<protein>
    <submittedName>
        <fullName evidence="1 2">Uncharacterized protein</fullName>
    </submittedName>
</protein>
<accession>A0A072V9P4</accession>
<keyword evidence="3" id="KW-1185">Reference proteome</keyword>
<reference evidence="2" key="3">
    <citation type="submission" date="2015-04" db="UniProtKB">
        <authorList>
            <consortium name="EnsemblPlants"/>
        </authorList>
    </citation>
    <scope>IDENTIFICATION</scope>
    <source>
        <strain evidence="2">cv. Jemalong A17</strain>
    </source>
</reference>
<dbReference type="HOGENOM" id="CLU_1888820_0_0_1"/>
<evidence type="ECO:0000313" key="3">
    <source>
        <dbReference type="Proteomes" id="UP000002051"/>
    </source>
</evidence>
<gene>
    <name evidence="1" type="ordered locus">MTR_2g461600</name>
</gene>
<evidence type="ECO:0000313" key="1">
    <source>
        <dbReference type="EMBL" id="KEH38118.1"/>
    </source>
</evidence>
<reference evidence="1 3" key="1">
    <citation type="journal article" date="2011" name="Nature">
        <title>The Medicago genome provides insight into the evolution of rhizobial symbioses.</title>
        <authorList>
            <person name="Young N.D."/>
            <person name="Debelle F."/>
            <person name="Oldroyd G.E."/>
            <person name="Geurts R."/>
            <person name="Cannon S.B."/>
            <person name="Udvardi M.K."/>
            <person name="Benedito V.A."/>
            <person name="Mayer K.F."/>
            <person name="Gouzy J."/>
            <person name="Schoof H."/>
            <person name="Van de Peer Y."/>
            <person name="Proost S."/>
            <person name="Cook D.R."/>
            <person name="Meyers B.C."/>
            <person name="Spannagl M."/>
            <person name="Cheung F."/>
            <person name="De Mita S."/>
            <person name="Krishnakumar V."/>
            <person name="Gundlach H."/>
            <person name="Zhou S."/>
            <person name="Mudge J."/>
            <person name="Bharti A.K."/>
            <person name="Murray J.D."/>
            <person name="Naoumkina M.A."/>
            <person name="Rosen B."/>
            <person name="Silverstein K.A."/>
            <person name="Tang H."/>
            <person name="Rombauts S."/>
            <person name="Zhao P.X."/>
            <person name="Zhou P."/>
            <person name="Barbe V."/>
            <person name="Bardou P."/>
            <person name="Bechner M."/>
            <person name="Bellec A."/>
            <person name="Berger A."/>
            <person name="Berges H."/>
            <person name="Bidwell S."/>
            <person name="Bisseling T."/>
            <person name="Choisne N."/>
            <person name="Couloux A."/>
            <person name="Denny R."/>
            <person name="Deshpande S."/>
            <person name="Dai X."/>
            <person name="Doyle J.J."/>
            <person name="Dudez A.M."/>
            <person name="Farmer A.D."/>
            <person name="Fouteau S."/>
            <person name="Franken C."/>
            <person name="Gibelin C."/>
            <person name="Gish J."/>
            <person name="Goldstein S."/>
            <person name="Gonzalez A.J."/>
            <person name="Green P.J."/>
            <person name="Hallab A."/>
            <person name="Hartog M."/>
            <person name="Hua A."/>
            <person name="Humphray S.J."/>
            <person name="Jeong D.H."/>
            <person name="Jing Y."/>
            <person name="Jocker A."/>
            <person name="Kenton S.M."/>
            <person name="Kim D.J."/>
            <person name="Klee K."/>
            <person name="Lai H."/>
            <person name="Lang C."/>
            <person name="Lin S."/>
            <person name="Macmil S.L."/>
            <person name="Magdelenat G."/>
            <person name="Matthews L."/>
            <person name="McCorrison J."/>
            <person name="Monaghan E.L."/>
            <person name="Mun J.H."/>
            <person name="Najar F.Z."/>
            <person name="Nicholson C."/>
            <person name="Noirot C."/>
            <person name="O'Bleness M."/>
            <person name="Paule C.R."/>
            <person name="Poulain J."/>
            <person name="Prion F."/>
            <person name="Qin B."/>
            <person name="Qu C."/>
            <person name="Retzel E.F."/>
            <person name="Riddle C."/>
            <person name="Sallet E."/>
            <person name="Samain S."/>
            <person name="Samson N."/>
            <person name="Sanders I."/>
            <person name="Saurat O."/>
            <person name="Scarpelli C."/>
            <person name="Schiex T."/>
            <person name="Segurens B."/>
            <person name="Severin A.J."/>
            <person name="Sherrier D.J."/>
            <person name="Shi R."/>
            <person name="Sims S."/>
            <person name="Singer S.R."/>
            <person name="Sinharoy S."/>
            <person name="Sterck L."/>
            <person name="Viollet A."/>
            <person name="Wang B.B."/>
            <person name="Wang K."/>
            <person name="Wang M."/>
            <person name="Wang X."/>
            <person name="Warfsmann J."/>
            <person name="Weissenbach J."/>
            <person name="White D.D."/>
            <person name="White J.D."/>
            <person name="Wiley G.B."/>
            <person name="Wincker P."/>
            <person name="Xing Y."/>
            <person name="Yang L."/>
            <person name="Yao Z."/>
            <person name="Ying F."/>
            <person name="Zhai J."/>
            <person name="Zhou L."/>
            <person name="Zuber A."/>
            <person name="Denarie J."/>
            <person name="Dixon R.A."/>
            <person name="May G.D."/>
            <person name="Schwartz D.C."/>
            <person name="Rogers J."/>
            <person name="Quetier F."/>
            <person name="Town C.D."/>
            <person name="Roe B.A."/>
        </authorList>
    </citation>
    <scope>NUCLEOTIDE SEQUENCE [LARGE SCALE GENOMIC DNA]</scope>
    <source>
        <strain evidence="1">A17</strain>
        <strain evidence="2 3">cv. Jemalong A17</strain>
    </source>
</reference>
<name>A0A072V9P4_MEDTR</name>
<dbReference type="Proteomes" id="UP000002051">
    <property type="component" value="Chromosome 2"/>
</dbReference>
<reference evidence="1 3" key="2">
    <citation type="journal article" date="2014" name="BMC Genomics">
        <title>An improved genome release (version Mt4.0) for the model legume Medicago truncatula.</title>
        <authorList>
            <person name="Tang H."/>
            <person name="Krishnakumar V."/>
            <person name="Bidwell S."/>
            <person name="Rosen B."/>
            <person name="Chan A."/>
            <person name="Zhou S."/>
            <person name="Gentzbittel L."/>
            <person name="Childs K.L."/>
            <person name="Yandell M."/>
            <person name="Gundlach H."/>
            <person name="Mayer K.F."/>
            <person name="Schwartz D.C."/>
            <person name="Town C.D."/>
        </authorList>
    </citation>
    <scope>GENOME REANNOTATION</scope>
    <source>
        <strain evidence="1">A17</strain>
        <strain evidence="2 3">cv. Jemalong A17</strain>
    </source>
</reference>
<evidence type="ECO:0000313" key="2">
    <source>
        <dbReference type="EnsemblPlants" id="KEH38118"/>
    </source>
</evidence>
<dbReference type="EnsemblPlants" id="KEH38118">
    <property type="protein sequence ID" value="KEH38118"/>
    <property type="gene ID" value="MTR_2g461600"/>
</dbReference>
<dbReference type="EMBL" id="CM001218">
    <property type="protein sequence ID" value="KEH38118.1"/>
    <property type="molecule type" value="Genomic_DNA"/>
</dbReference>